<accession>A0A0F9JT32</accession>
<organism evidence="1">
    <name type="scientific">marine sediment metagenome</name>
    <dbReference type="NCBI Taxonomy" id="412755"/>
    <lineage>
        <taxon>unclassified sequences</taxon>
        <taxon>metagenomes</taxon>
        <taxon>ecological metagenomes</taxon>
    </lineage>
</organism>
<dbReference type="AlphaFoldDB" id="A0A0F9JT32"/>
<protein>
    <submittedName>
        <fullName evidence="1">Uncharacterized protein</fullName>
    </submittedName>
</protein>
<proteinExistence type="predicted"/>
<sequence length="356" mass="37298">MALYSNKKNIRLAKEAAGQIQSAGIRGMEAADTEKARSIAAEQTKFSVLTSLGTEGTYGPGATGTGGGGGGLGDSGNIFNTSGTGLSEKDQSLRSFGTYGGGEQLEGSRQGILDPEKYRDELSKSPLFQMQSLEVAEAKQLLEKDGPLWDMLNNSVMGSIHEGAALQLRDTMRQLKNNYAKGGSARRGAMNEFQTIIAQESAMRTRVQETWKANLKLHDYTKQNFERVRNGSMAFVDALPGLNESYRSAMLNTAQLAVQASKTAGVMAGEAYDLRMSQQAVNFGTKLVEGLISAVASAAIPGLGQIISGAGTASAKEAAMMTAARSGAEGGAGGAGRAASSLQHLPPHLVARARGI</sequence>
<dbReference type="EMBL" id="LAZR01015472">
    <property type="protein sequence ID" value="KKM12093.1"/>
    <property type="molecule type" value="Genomic_DNA"/>
</dbReference>
<gene>
    <name evidence="1" type="ORF">LCGC14_1720350</name>
</gene>
<evidence type="ECO:0000313" key="1">
    <source>
        <dbReference type="EMBL" id="KKM12093.1"/>
    </source>
</evidence>
<name>A0A0F9JT32_9ZZZZ</name>
<reference evidence="1" key="1">
    <citation type="journal article" date="2015" name="Nature">
        <title>Complex archaea that bridge the gap between prokaryotes and eukaryotes.</title>
        <authorList>
            <person name="Spang A."/>
            <person name="Saw J.H."/>
            <person name="Jorgensen S.L."/>
            <person name="Zaremba-Niedzwiedzka K."/>
            <person name="Martijn J."/>
            <person name="Lind A.E."/>
            <person name="van Eijk R."/>
            <person name="Schleper C."/>
            <person name="Guy L."/>
            <person name="Ettema T.J."/>
        </authorList>
    </citation>
    <scope>NUCLEOTIDE SEQUENCE</scope>
</reference>
<comment type="caution">
    <text evidence="1">The sequence shown here is derived from an EMBL/GenBank/DDBJ whole genome shotgun (WGS) entry which is preliminary data.</text>
</comment>